<dbReference type="EMBL" id="CP036298">
    <property type="protein sequence ID" value="QDV22931.1"/>
    <property type="molecule type" value="Genomic_DNA"/>
</dbReference>
<accession>A0A518G2V2</accession>
<dbReference type="Proteomes" id="UP000318017">
    <property type="component" value="Chromosome"/>
</dbReference>
<dbReference type="OrthoDB" id="238599at2"/>
<sequence length="307" mass="31750">MSLHTAYAIKHGTTVLSGLQGLNVSTNPEVQNNVGIGSPFPQFAAIVAQKPRDAFGSTMVAQALALTGSTGAKIDASNPLVGYFAKLDVDGLPLSGSVHRSYTSNRGVIVPRRLTCSHRQAARLDMEAILFSSDGAAHPLVIADDVALPTLVVANVEHTLGPISLGVTAGVVAFGCAQSVTIDFGQGAEALGCDSDIFDTHMQQTGIRPVITLTGLDASAFGASGVPPVGLKVDHTETAIYLRKRDDGIGFVADDTAEHIKLTANGVAVVTQHTGQGTSRAEITVQITCSWDGTNAPITIDTAAELP</sequence>
<dbReference type="AlphaFoldDB" id="A0A518G2V2"/>
<name>A0A518G2V2_9BACT</name>
<organism evidence="1 2">
    <name type="scientific">Aureliella helgolandensis</name>
    <dbReference type="NCBI Taxonomy" id="2527968"/>
    <lineage>
        <taxon>Bacteria</taxon>
        <taxon>Pseudomonadati</taxon>
        <taxon>Planctomycetota</taxon>
        <taxon>Planctomycetia</taxon>
        <taxon>Pirellulales</taxon>
        <taxon>Pirellulaceae</taxon>
        <taxon>Aureliella</taxon>
    </lineage>
</organism>
<dbReference type="RefSeq" id="WP_145075253.1">
    <property type="nucleotide sequence ID" value="NZ_CP036298.1"/>
</dbReference>
<protein>
    <submittedName>
        <fullName evidence="1">Uncharacterized protein</fullName>
    </submittedName>
</protein>
<proteinExistence type="predicted"/>
<keyword evidence="2" id="KW-1185">Reference proteome</keyword>
<reference evidence="1 2" key="1">
    <citation type="submission" date="2019-02" db="EMBL/GenBank/DDBJ databases">
        <title>Deep-cultivation of Planctomycetes and their phenomic and genomic characterization uncovers novel biology.</title>
        <authorList>
            <person name="Wiegand S."/>
            <person name="Jogler M."/>
            <person name="Boedeker C."/>
            <person name="Pinto D."/>
            <person name="Vollmers J."/>
            <person name="Rivas-Marin E."/>
            <person name="Kohn T."/>
            <person name="Peeters S.H."/>
            <person name="Heuer A."/>
            <person name="Rast P."/>
            <person name="Oberbeckmann S."/>
            <person name="Bunk B."/>
            <person name="Jeske O."/>
            <person name="Meyerdierks A."/>
            <person name="Storesund J.E."/>
            <person name="Kallscheuer N."/>
            <person name="Luecker S."/>
            <person name="Lage O.M."/>
            <person name="Pohl T."/>
            <person name="Merkel B.J."/>
            <person name="Hornburger P."/>
            <person name="Mueller R.-W."/>
            <person name="Bruemmer F."/>
            <person name="Labrenz M."/>
            <person name="Spormann A.M."/>
            <person name="Op den Camp H."/>
            <person name="Overmann J."/>
            <person name="Amann R."/>
            <person name="Jetten M.S.M."/>
            <person name="Mascher T."/>
            <person name="Medema M.H."/>
            <person name="Devos D.P."/>
            <person name="Kaster A.-K."/>
            <person name="Ovreas L."/>
            <person name="Rohde M."/>
            <person name="Galperin M.Y."/>
            <person name="Jogler C."/>
        </authorList>
    </citation>
    <scope>NUCLEOTIDE SEQUENCE [LARGE SCALE GENOMIC DNA]</scope>
    <source>
        <strain evidence="1 2">Q31a</strain>
    </source>
</reference>
<evidence type="ECO:0000313" key="1">
    <source>
        <dbReference type="EMBL" id="QDV22931.1"/>
    </source>
</evidence>
<evidence type="ECO:0000313" key="2">
    <source>
        <dbReference type="Proteomes" id="UP000318017"/>
    </source>
</evidence>
<gene>
    <name evidence="1" type="ORF">Q31a_12240</name>
</gene>
<dbReference type="KEGG" id="ahel:Q31a_12240"/>